<evidence type="ECO:0000313" key="2">
    <source>
        <dbReference type="EMBL" id="MCQ1529925.1"/>
    </source>
</evidence>
<reference evidence="2 3" key="1">
    <citation type="submission" date="2021-10" db="EMBL/GenBank/DDBJ databases">
        <title>Lutispora strain m25 sp. nov., a thermophilic, non-spore-forming bacterium isolated from a lab-scale methanogenic bioreactor digesting anaerobic sludge.</title>
        <authorList>
            <person name="El Houari A."/>
            <person name="Mcdonald J."/>
        </authorList>
    </citation>
    <scope>NUCLEOTIDE SEQUENCE [LARGE SCALE GENOMIC DNA]</scope>
    <source>
        <strain evidence="3">m25</strain>
    </source>
</reference>
<dbReference type="Proteomes" id="UP001651880">
    <property type="component" value="Unassembled WGS sequence"/>
</dbReference>
<keyword evidence="1" id="KW-0472">Membrane</keyword>
<proteinExistence type="predicted"/>
<dbReference type="RefSeq" id="WP_255227445.1">
    <property type="nucleotide sequence ID" value="NZ_JAJEKE010000008.1"/>
</dbReference>
<keyword evidence="1" id="KW-1133">Transmembrane helix</keyword>
<keyword evidence="1" id="KW-0812">Transmembrane</keyword>
<dbReference type="EMBL" id="JAJEKE010000008">
    <property type="protein sequence ID" value="MCQ1529925.1"/>
    <property type="molecule type" value="Genomic_DNA"/>
</dbReference>
<accession>A0ABT1NFA1</accession>
<evidence type="ECO:0008006" key="4">
    <source>
        <dbReference type="Google" id="ProtNLM"/>
    </source>
</evidence>
<protein>
    <recommendedName>
        <fullName evidence="4">CXXC-20-CXXC protein</fullName>
    </recommendedName>
</protein>
<organism evidence="2 3">
    <name type="scientific">Lutispora saccharofermentans</name>
    <dbReference type="NCBI Taxonomy" id="3024236"/>
    <lineage>
        <taxon>Bacteria</taxon>
        <taxon>Bacillati</taxon>
        <taxon>Bacillota</taxon>
        <taxon>Clostridia</taxon>
        <taxon>Lutisporales</taxon>
        <taxon>Lutisporaceae</taxon>
        <taxon>Lutispora</taxon>
    </lineage>
</organism>
<keyword evidence="3" id="KW-1185">Reference proteome</keyword>
<sequence>MRQKCGKCGTKFRYRSIQKAFWSGEWSGERLFKCESCETEHRLTNYRILYLIFALPLFLIWIPYSNARGIGFIMVILYILSFILLMPFIFKLKMTKAD</sequence>
<gene>
    <name evidence="2" type="ORF">LJD61_10265</name>
</gene>
<evidence type="ECO:0000256" key="1">
    <source>
        <dbReference type="SAM" id="Phobius"/>
    </source>
</evidence>
<comment type="caution">
    <text evidence="2">The sequence shown here is derived from an EMBL/GenBank/DDBJ whole genome shotgun (WGS) entry which is preliminary data.</text>
</comment>
<dbReference type="InterPro" id="IPR026369">
    <property type="entry name" value="CxxC_20_CxxC"/>
</dbReference>
<evidence type="ECO:0000313" key="3">
    <source>
        <dbReference type="Proteomes" id="UP001651880"/>
    </source>
</evidence>
<name>A0ABT1NFA1_9FIRM</name>
<feature type="transmembrane region" description="Helical" evidence="1">
    <location>
        <begin position="70"/>
        <end position="90"/>
    </location>
</feature>
<dbReference type="NCBIfam" id="TIGR04104">
    <property type="entry name" value="cxxc_20_cxxc"/>
    <property type="match status" value="1"/>
</dbReference>
<feature type="transmembrane region" description="Helical" evidence="1">
    <location>
        <begin position="48"/>
        <end position="64"/>
    </location>
</feature>